<keyword evidence="1" id="KW-1133">Transmembrane helix</keyword>
<protein>
    <submittedName>
        <fullName evidence="4">Mucin-5AC-like</fullName>
    </submittedName>
</protein>
<name>A0A6F9DMD9_9ASCI</name>
<accession>A0A6F9DMD9</accession>
<reference evidence="4" key="1">
    <citation type="submission" date="2020-04" db="EMBL/GenBank/DDBJ databases">
        <authorList>
            <person name="Neveu A P."/>
        </authorList>
    </citation>
    <scope>NUCLEOTIDE SEQUENCE</scope>
    <source>
        <tissue evidence="4">Whole embryo</tissue>
    </source>
</reference>
<gene>
    <name evidence="4" type="primary">Muc5ac-008</name>
</gene>
<proteinExistence type="evidence at transcript level"/>
<keyword evidence="1" id="KW-0812">Transmembrane</keyword>
<sequence length="670" mass="74072">MQYCLIYCLLIGVVSANLTCKSTVDFVNVTCNCYGKTSAQIDINNSGIILNIYEGKFLIGYFAEGSCCINKHDTNCTLYISNSETIDGDIRCDNVSLTLFVYNVKENMNIYFVSPSGVSLVTANITLQDCDSYCNLSGCISSGRYNTSSSFNCVENTTLFVGGTMETISLLTCDVCSSWVGNAECWYALLVVDPFYIESDVADFECLLFGNSTAHTTTDVGYFLDDTEVNSAIVMSSSNNNKNIWCSMAVSSSTLKSNTSTLAVYWNHYSMIGVETSNNVVNTTNGVLLNAKQDVVMYCLIDANPEALCQFYINNTLVQQPSCVYHQRIESSSFVSCTGQNVAGNQTSSNLTITAVEQRIPEVESSHDTSEILKKGDDISLICDVPYSYELQTTCHWDTPAKQHDINEPSLILSNLTRFDLGYYTCHTNDLFESTQATVFLNVTYGPEIIVQNTTCKWSDVENGHCFVDFASNPLTQQYTLIDNGNLISCTKCTFQQHTSDSTIQRFVLIVETFDTDATLILNVFSTSPDFPEPLIANFYMTQDDVPPNPNQTVAIAASVSAITVAVVIILVAIIVVRRKRQSKQPECDGPTHNANVYVNEEFDQDCNSFSTDGCTDEEIRSTHSVNSPIYGYDNEPLYDDVPIHDAMSAYETTIIGKSDAPYEDCNRLK</sequence>
<dbReference type="AlphaFoldDB" id="A0A6F9DMD9"/>
<organism evidence="4">
    <name type="scientific">Phallusia mammillata</name>
    <dbReference type="NCBI Taxonomy" id="59560"/>
    <lineage>
        <taxon>Eukaryota</taxon>
        <taxon>Metazoa</taxon>
        <taxon>Chordata</taxon>
        <taxon>Tunicata</taxon>
        <taxon>Ascidiacea</taxon>
        <taxon>Phlebobranchia</taxon>
        <taxon>Ascidiidae</taxon>
        <taxon>Phallusia</taxon>
    </lineage>
</organism>
<evidence type="ECO:0000259" key="3">
    <source>
        <dbReference type="PROSITE" id="PS50835"/>
    </source>
</evidence>
<evidence type="ECO:0000256" key="1">
    <source>
        <dbReference type="SAM" id="Phobius"/>
    </source>
</evidence>
<feature type="transmembrane region" description="Helical" evidence="1">
    <location>
        <begin position="554"/>
        <end position="577"/>
    </location>
</feature>
<dbReference type="InterPro" id="IPR013783">
    <property type="entry name" value="Ig-like_fold"/>
</dbReference>
<feature type="chain" id="PRO_5026160347" evidence="2">
    <location>
        <begin position="17"/>
        <end position="670"/>
    </location>
</feature>
<keyword evidence="2" id="KW-0732">Signal</keyword>
<dbReference type="InterPro" id="IPR003599">
    <property type="entry name" value="Ig_sub"/>
</dbReference>
<keyword evidence="1" id="KW-0472">Membrane</keyword>
<dbReference type="PROSITE" id="PS50835">
    <property type="entry name" value="IG_LIKE"/>
    <property type="match status" value="1"/>
</dbReference>
<dbReference type="SMART" id="SM00409">
    <property type="entry name" value="IG"/>
    <property type="match status" value="1"/>
</dbReference>
<dbReference type="EMBL" id="LR788223">
    <property type="protein sequence ID" value="CAB3264085.1"/>
    <property type="molecule type" value="mRNA"/>
</dbReference>
<feature type="signal peptide" evidence="2">
    <location>
        <begin position="1"/>
        <end position="16"/>
    </location>
</feature>
<dbReference type="Gene3D" id="2.60.40.10">
    <property type="entry name" value="Immunoglobulins"/>
    <property type="match status" value="1"/>
</dbReference>
<dbReference type="InterPro" id="IPR007110">
    <property type="entry name" value="Ig-like_dom"/>
</dbReference>
<evidence type="ECO:0000313" key="4">
    <source>
        <dbReference type="EMBL" id="CAB3264085.1"/>
    </source>
</evidence>
<feature type="domain" description="Ig-like" evidence="3">
    <location>
        <begin position="361"/>
        <end position="444"/>
    </location>
</feature>
<evidence type="ECO:0000256" key="2">
    <source>
        <dbReference type="SAM" id="SignalP"/>
    </source>
</evidence>
<dbReference type="SUPFAM" id="SSF48726">
    <property type="entry name" value="Immunoglobulin"/>
    <property type="match status" value="1"/>
</dbReference>
<dbReference type="InterPro" id="IPR036179">
    <property type="entry name" value="Ig-like_dom_sf"/>
</dbReference>